<protein>
    <submittedName>
        <fullName evidence="3">Uncharacterized protein</fullName>
    </submittedName>
</protein>
<dbReference type="AlphaFoldDB" id="A0A120JVG8"/>
<dbReference type="OrthoDB" id="6174564at2"/>
<feature type="chain" id="PRO_5007167031" evidence="2">
    <location>
        <begin position="28"/>
        <end position="111"/>
    </location>
</feature>
<accession>A0A120JVG8</accession>
<dbReference type="Proteomes" id="UP000063387">
    <property type="component" value="Chromosome"/>
</dbReference>
<reference evidence="3 4" key="1">
    <citation type="journal article" date="2016" name="Genome Announc.">
        <title>Draft Genome Sequence of 'Halomonas chromatireducens' Strain AGD 8-3, a Haloalkaliphilic Chromate- and Selenite-Reducing Gammaproteobacterium.</title>
        <authorList>
            <person name="Sharko F.S."/>
            <person name="Shapovalova A.A."/>
            <person name="Tsygankova S.V."/>
            <person name="Komova A.V."/>
            <person name="Boulygina E.S."/>
            <person name="Teslyuk A.B."/>
            <person name="Gotovtsev P.M."/>
            <person name="Namsaraev Z.B."/>
            <person name="Khijniak T.V."/>
            <person name="Nedoluzhko A.V."/>
            <person name="Vasilov R.G."/>
        </authorList>
    </citation>
    <scope>NUCLEOTIDE SEQUENCE [LARGE SCALE GENOMIC DNA]</scope>
    <source>
        <strain evidence="3 4">AGD 8-3</strain>
    </source>
</reference>
<dbReference type="RefSeq" id="WP_066443413.1">
    <property type="nucleotide sequence ID" value="NZ_CP014226.1"/>
</dbReference>
<reference evidence="3 4" key="2">
    <citation type="submission" date="2016-02" db="EMBL/GenBank/DDBJ databases">
        <authorList>
            <person name="Wen L."/>
            <person name="He K."/>
            <person name="Yang H."/>
        </authorList>
    </citation>
    <scope>NUCLEOTIDE SEQUENCE [LARGE SCALE GENOMIC DNA]</scope>
    <source>
        <strain evidence="3 4">AGD 8-3</strain>
    </source>
</reference>
<feature type="compositionally biased region" description="Acidic residues" evidence="1">
    <location>
        <begin position="102"/>
        <end position="111"/>
    </location>
</feature>
<gene>
    <name evidence="3" type="ORF">LOKO_00033</name>
</gene>
<keyword evidence="2" id="KW-0732">Signal</keyword>
<dbReference type="EMBL" id="CP014226">
    <property type="protein sequence ID" value="AMC99137.1"/>
    <property type="molecule type" value="Genomic_DNA"/>
</dbReference>
<evidence type="ECO:0000256" key="1">
    <source>
        <dbReference type="SAM" id="MobiDB-lite"/>
    </source>
</evidence>
<proteinExistence type="predicted"/>
<sequence>MLSMEFLRKIGVAGIALGLCASPLVVADSPQQQSPAETAQPSDPDEAMGAGRTGADADIETGTEASVEIDSDTGGEAEPDAEADFNTGSEDDWQAASKQQADPDEADQLSD</sequence>
<evidence type="ECO:0000313" key="4">
    <source>
        <dbReference type="Proteomes" id="UP000063387"/>
    </source>
</evidence>
<feature type="compositionally biased region" description="Acidic residues" evidence="1">
    <location>
        <begin position="57"/>
        <end position="93"/>
    </location>
</feature>
<feature type="compositionally biased region" description="Polar residues" evidence="1">
    <location>
        <begin position="29"/>
        <end position="41"/>
    </location>
</feature>
<evidence type="ECO:0000313" key="3">
    <source>
        <dbReference type="EMBL" id="AMC99137.1"/>
    </source>
</evidence>
<feature type="region of interest" description="Disordered" evidence="1">
    <location>
        <begin position="28"/>
        <end position="111"/>
    </location>
</feature>
<dbReference type="PATRIC" id="fig|507626.3.peg.33"/>
<keyword evidence="4" id="KW-1185">Reference proteome</keyword>
<name>A0A120JVG8_9GAMM</name>
<evidence type="ECO:0000256" key="2">
    <source>
        <dbReference type="SAM" id="SignalP"/>
    </source>
</evidence>
<dbReference type="KEGG" id="hco:LOKO_00033"/>
<feature type="signal peptide" evidence="2">
    <location>
        <begin position="1"/>
        <end position="27"/>
    </location>
</feature>
<organism evidence="3 4">
    <name type="scientific">Halomonas chromatireducens</name>
    <dbReference type="NCBI Taxonomy" id="507626"/>
    <lineage>
        <taxon>Bacteria</taxon>
        <taxon>Pseudomonadati</taxon>
        <taxon>Pseudomonadota</taxon>
        <taxon>Gammaproteobacteria</taxon>
        <taxon>Oceanospirillales</taxon>
        <taxon>Halomonadaceae</taxon>
        <taxon>Halomonas</taxon>
    </lineage>
</organism>